<proteinExistence type="predicted"/>
<dbReference type="PANTHER" id="PTHR38846">
    <property type="entry name" value="C3H1-TYPE DOMAIN-CONTAINING PROTEIN"/>
    <property type="match status" value="1"/>
</dbReference>
<feature type="zinc finger region" description="C3H1-type" evidence="4">
    <location>
        <begin position="3"/>
        <end position="31"/>
    </location>
</feature>
<keyword evidence="1 4" id="KW-0479">Metal-binding</keyword>
<dbReference type="PANTHER" id="PTHR38846:SF1">
    <property type="entry name" value="C3H1-TYPE DOMAIN-CONTAINING PROTEIN"/>
    <property type="match status" value="1"/>
</dbReference>
<dbReference type="OrthoDB" id="6105938at2759"/>
<evidence type="ECO:0000259" key="5">
    <source>
        <dbReference type="PROSITE" id="PS50103"/>
    </source>
</evidence>
<sequence>MPSPKSSICYQFADTGTCRFGDSCKFKHTARSVTSPRGGSHRKRSNVVTSRFEGAPLDDFFTQYLSNGFDYNPHNSSHHEYRRLCRHMEWDRYDPEREEAREQFKDALTQQFSVMYGEDENELAAWQSLCEAVELDGVPDNLDECRDAIRFTFVNLVDLVDTQRTGNSVERFDSEVALSSYTMAQGKFFPADSAYQTGLLRYLLRHILSPDAKYRTSRGKNSKGQRRR</sequence>
<dbReference type="Proteomes" id="UP000053558">
    <property type="component" value="Unassembled WGS sequence"/>
</dbReference>
<dbReference type="KEGG" id="cput:CONPUDRAFT_105062"/>
<organism evidence="6 7">
    <name type="scientific">Coniophora puteana (strain RWD-64-598)</name>
    <name type="common">Brown rot fungus</name>
    <dbReference type="NCBI Taxonomy" id="741705"/>
    <lineage>
        <taxon>Eukaryota</taxon>
        <taxon>Fungi</taxon>
        <taxon>Dikarya</taxon>
        <taxon>Basidiomycota</taxon>
        <taxon>Agaricomycotina</taxon>
        <taxon>Agaricomycetes</taxon>
        <taxon>Agaricomycetidae</taxon>
        <taxon>Boletales</taxon>
        <taxon>Coniophorineae</taxon>
        <taxon>Coniophoraceae</taxon>
        <taxon>Coniophora</taxon>
    </lineage>
</organism>
<evidence type="ECO:0000256" key="2">
    <source>
        <dbReference type="ARBA" id="ARBA00022771"/>
    </source>
</evidence>
<reference evidence="7" key="1">
    <citation type="journal article" date="2012" name="Science">
        <title>The Paleozoic origin of enzymatic lignin decomposition reconstructed from 31 fungal genomes.</title>
        <authorList>
            <person name="Floudas D."/>
            <person name="Binder M."/>
            <person name="Riley R."/>
            <person name="Barry K."/>
            <person name="Blanchette R.A."/>
            <person name="Henrissat B."/>
            <person name="Martinez A.T."/>
            <person name="Otillar R."/>
            <person name="Spatafora J.W."/>
            <person name="Yadav J.S."/>
            <person name="Aerts A."/>
            <person name="Benoit I."/>
            <person name="Boyd A."/>
            <person name="Carlson A."/>
            <person name="Copeland A."/>
            <person name="Coutinho P.M."/>
            <person name="de Vries R.P."/>
            <person name="Ferreira P."/>
            <person name="Findley K."/>
            <person name="Foster B."/>
            <person name="Gaskell J."/>
            <person name="Glotzer D."/>
            <person name="Gorecki P."/>
            <person name="Heitman J."/>
            <person name="Hesse C."/>
            <person name="Hori C."/>
            <person name="Igarashi K."/>
            <person name="Jurgens J.A."/>
            <person name="Kallen N."/>
            <person name="Kersten P."/>
            <person name="Kohler A."/>
            <person name="Kuees U."/>
            <person name="Kumar T.K.A."/>
            <person name="Kuo A."/>
            <person name="LaButti K."/>
            <person name="Larrondo L.F."/>
            <person name="Lindquist E."/>
            <person name="Ling A."/>
            <person name="Lombard V."/>
            <person name="Lucas S."/>
            <person name="Lundell T."/>
            <person name="Martin R."/>
            <person name="McLaughlin D.J."/>
            <person name="Morgenstern I."/>
            <person name="Morin E."/>
            <person name="Murat C."/>
            <person name="Nagy L.G."/>
            <person name="Nolan M."/>
            <person name="Ohm R.A."/>
            <person name="Patyshakuliyeva A."/>
            <person name="Rokas A."/>
            <person name="Ruiz-Duenas F.J."/>
            <person name="Sabat G."/>
            <person name="Salamov A."/>
            <person name="Samejima M."/>
            <person name="Schmutz J."/>
            <person name="Slot J.C."/>
            <person name="St John F."/>
            <person name="Stenlid J."/>
            <person name="Sun H."/>
            <person name="Sun S."/>
            <person name="Syed K."/>
            <person name="Tsang A."/>
            <person name="Wiebenga A."/>
            <person name="Young D."/>
            <person name="Pisabarro A."/>
            <person name="Eastwood D.C."/>
            <person name="Martin F."/>
            <person name="Cullen D."/>
            <person name="Grigoriev I.V."/>
            <person name="Hibbett D.S."/>
        </authorList>
    </citation>
    <scope>NUCLEOTIDE SEQUENCE [LARGE SCALE GENOMIC DNA]</scope>
    <source>
        <strain evidence="7">RWD-64-598 SS2</strain>
    </source>
</reference>
<accession>A0A5M3MN47</accession>
<evidence type="ECO:0000256" key="1">
    <source>
        <dbReference type="ARBA" id="ARBA00022723"/>
    </source>
</evidence>
<protein>
    <recommendedName>
        <fullName evidence="5">C3H1-type domain-containing protein</fullName>
    </recommendedName>
</protein>
<dbReference type="InterPro" id="IPR036855">
    <property type="entry name" value="Znf_CCCH_sf"/>
</dbReference>
<keyword evidence="7" id="KW-1185">Reference proteome</keyword>
<comment type="caution">
    <text evidence="6">The sequence shown here is derived from an EMBL/GenBank/DDBJ whole genome shotgun (WGS) entry which is preliminary data.</text>
</comment>
<gene>
    <name evidence="6" type="ORF">CONPUDRAFT_105062</name>
</gene>
<keyword evidence="2 4" id="KW-0863">Zinc-finger</keyword>
<evidence type="ECO:0000256" key="4">
    <source>
        <dbReference type="PROSITE-ProRule" id="PRU00723"/>
    </source>
</evidence>
<dbReference type="Pfam" id="PF00642">
    <property type="entry name" value="zf-CCCH"/>
    <property type="match status" value="1"/>
</dbReference>
<dbReference type="RefSeq" id="XP_007769159.1">
    <property type="nucleotide sequence ID" value="XM_007770969.1"/>
</dbReference>
<evidence type="ECO:0000256" key="3">
    <source>
        <dbReference type="ARBA" id="ARBA00022833"/>
    </source>
</evidence>
<dbReference type="PROSITE" id="PS50103">
    <property type="entry name" value="ZF_C3H1"/>
    <property type="match status" value="1"/>
</dbReference>
<dbReference type="SUPFAM" id="SSF90229">
    <property type="entry name" value="CCCH zinc finger"/>
    <property type="match status" value="1"/>
</dbReference>
<dbReference type="AlphaFoldDB" id="A0A5M3MN47"/>
<dbReference type="InterPro" id="IPR000571">
    <property type="entry name" value="Znf_CCCH"/>
</dbReference>
<dbReference type="SMART" id="SM00356">
    <property type="entry name" value="ZnF_C3H1"/>
    <property type="match status" value="1"/>
</dbReference>
<evidence type="ECO:0000313" key="6">
    <source>
        <dbReference type="EMBL" id="EIW80135.1"/>
    </source>
</evidence>
<keyword evidence="3 4" id="KW-0862">Zinc</keyword>
<evidence type="ECO:0000313" key="7">
    <source>
        <dbReference type="Proteomes" id="UP000053558"/>
    </source>
</evidence>
<feature type="domain" description="C3H1-type" evidence="5">
    <location>
        <begin position="3"/>
        <end position="31"/>
    </location>
</feature>
<dbReference type="Gene3D" id="4.10.1000.10">
    <property type="entry name" value="Zinc finger, CCCH-type"/>
    <property type="match status" value="1"/>
</dbReference>
<dbReference type="OMA" id="ENDLAAW"/>
<dbReference type="EMBL" id="JH711579">
    <property type="protein sequence ID" value="EIW80135.1"/>
    <property type="molecule type" value="Genomic_DNA"/>
</dbReference>
<name>A0A5M3MN47_CONPW</name>
<dbReference type="GeneID" id="19198513"/>
<dbReference type="GO" id="GO:0008270">
    <property type="term" value="F:zinc ion binding"/>
    <property type="evidence" value="ECO:0007669"/>
    <property type="project" value="UniProtKB-KW"/>
</dbReference>